<feature type="signal peptide" evidence="1">
    <location>
        <begin position="1"/>
        <end position="24"/>
    </location>
</feature>
<dbReference type="GO" id="GO:0004197">
    <property type="term" value="F:cysteine-type endopeptidase activity"/>
    <property type="evidence" value="ECO:0007669"/>
    <property type="project" value="InterPro"/>
</dbReference>
<organism evidence="3 4">
    <name type="scientific">Candidatus Coprenecus stercoravium</name>
    <dbReference type="NCBI Taxonomy" id="2840735"/>
    <lineage>
        <taxon>Bacteria</taxon>
        <taxon>Pseudomonadati</taxon>
        <taxon>Bacteroidota</taxon>
        <taxon>Bacteroidia</taxon>
        <taxon>Bacteroidales</taxon>
        <taxon>Rikenellaceae</taxon>
        <taxon>Rikenellaceae incertae sedis</taxon>
        <taxon>Candidatus Coprenecus</taxon>
    </lineage>
</organism>
<feature type="domain" description="Peptidase C14 caspase" evidence="2">
    <location>
        <begin position="392"/>
        <end position="619"/>
    </location>
</feature>
<accession>A0A9D2K9X0</accession>
<dbReference type="InterPro" id="IPR029030">
    <property type="entry name" value="Caspase-like_dom_sf"/>
</dbReference>
<evidence type="ECO:0000313" key="3">
    <source>
        <dbReference type="EMBL" id="HIZ85640.1"/>
    </source>
</evidence>
<dbReference type="EMBL" id="DXAW01000079">
    <property type="protein sequence ID" value="HIZ85640.1"/>
    <property type="molecule type" value="Genomic_DNA"/>
</dbReference>
<dbReference type="SUPFAM" id="SSF69360">
    <property type="entry name" value="Cell wall binding repeat"/>
    <property type="match status" value="1"/>
</dbReference>
<dbReference type="PANTHER" id="PTHR37841:SF1">
    <property type="entry name" value="DUF3298 DOMAIN-CONTAINING PROTEIN"/>
    <property type="match status" value="1"/>
</dbReference>
<sequence length="635" mass="69996">MRRICMAALMALGMSLVWSVRVQAQGFTVARDEATGKYGYKANGIWIINPEYDRTEAFSESMAVVRKDGKYGYIDVSGRLVIPVKYQDAGAFSAGLAPVCLYGKYGYVDKSGEMVVPFKYSYAFPFSEGLAAVELNGKVAYIGPDGKTVIPYMLDSGKPFKDGIAEVTVDGQTKYMDKVGNIFDEVSEAFSSFSGFARHMIEEKVNAWQKKGRYEKTADWMTRVNESTRQHMVDSLLGIAQSEYIAFMSKNVGGQQTIVDYDADGEIFLIQDSYFGSLLVPVPIAEAENFETSFSSVCRTPYYAIQNDGLGLREMTYTLPDGRQYRYDNSSDLTFAMADIEYEFDAIDINAVPDNAMADKGSQQITTRQISVGTSDVDKGIPEASEVNDRLFAVIIANEDYQREVDVNFAVNDGNTFGEYCRKTLGIPEQNIHIVENATLNNILAEVDWITKVAEAYQGEAGLIFYYAGHGIPDESTGDAYLLPVDGYGSNINTGYKLDNLYASLSSAPSRYTYVFLDACFSGAERGGSMIASARGIAIRAKSSAPKGNMVVFSAAQGDETAYPYKEKGHGMFTYYLLKKLQESGGDVTLGELSDYVRGEVRKQSIVSNSKMQTPTVMASPAMHDSWQTLQLVRP</sequence>
<dbReference type="InterPro" id="IPR011600">
    <property type="entry name" value="Pept_C14_caspase"/>
</dbReference>
<dbReference type="PANTHER" id="PTHR37841">
    <property type="entry name" value="GLR2918 PROTEIN"/>
    <property type="match status" value="1"/>
</dbReference>
<keyword evidence="1" id="KW-0732">Signal</keyword>
<dbReference type="AlphaFoldDB" id="A0A9D2K9X0"/>
<protein>
    <submittedName>
        <fullName evidence="3">WG repeat-containing protein</fullName>
    </submittedName>
</protein>
<dbReference type="InterPro" id="IPR032774">
    <property type="entry name" value="WG_beta_rep"/>
</dbReference>
<dbReference type="SUPFAM" id="SSF52129">
    <property type="entry name" value="Caspase-like"/>
    <property type="match status" value="1"/>
</dbReference>
<feature type="chain" id="PRO_5038973179" evidence="1">
    <location>
        <begin position="25"/>
        <end position="635"/>
    </location>
</feature>
<dbReference type="Gene3D" id="3.40.50.1460">
    <property type="match status" value="1"/>
</dbReference>
<dbReference type="GO" id="GO:0006508">
    <property type="term" value="P:proteolysis"/>
    <property type="evidence" value="ECO:0007669"/>
    <property type="project" value="InterPro"/>
</dbReference>
<evidence type="ECO:0000313" key="4">
    <source>
        <dbReference type="Proteomes" id="UP000824115"/>
    </source>
</evidence>
<reference evidence="3" key="2">
    <citation type="submission" date="2021-04" db="EMBL/GenBank/DDBJ databases">
        <authorList>
            <person name="Gilroy R."/>
        </authorList>
    </citation>
    <scope>NUCLEOTIDE SEQUENCE</scope>
    <source>
        <strain evidence="3">Gambia16-554</strain>
    </source>
</reference>
<gene>
    <name evidence="3" type="ORF">IAC04_04025</name>
</gene>
<dbReference type="Pfam" id="PF14903">
    <property type="entry name" value="WG_beta_rep"/>
    <property type="match status" value="3"/>
</dbReference>
<proteinExistence type="predicted"/>
<reference evidence="3" key="1">
    <citation type="journal article" date="2021" name="PeerJ">
        <title>Extensive microbial diversity within the chicken gut microbiome revealed by metagenomics and culture.</title>
        <authorList>
            <person name="Gilroy R."/>
            <person name="Ravi A."/>
            <person name="Getino M."/>
            <person name="Pursley I."/>
            <person name="Horton D.L."/>
            <person name="Alikhan N.F."/>
            <person name="Baker D."/>
            <person name="Gharbi K."/>
            <person name="Hall N."/>
            <person name="Watson M."/>
            <person name="Adriaenssens E.M."/>
            <person name="Foster-Nyarko E."/>
            <person name="Jarju S."/>
            <person name="Secka A."/>
            <person name="Antonio M."/>
            <person name="Oren A."/>
            <person name="Chaudhuri R.R."/>
            <person name="La Ragione R."/>
            <person name="Hildebrand F."/>
            <person name="Pallen M.J."/>
        </authorList>
    </citation>
    <scope>NUCLEOTIDE SEQUENCE</scope>
    <source>
        <strain evidence="3">Gambia16-554</strain>
    </source>
</reference>
<dbReference type="Proteomes" id="UP000824115">
    <property type="component" value="Unassembled WGS sequence"/>
</dbReference>
<comment type="caution">
    <text evidence="3">The sequence shown here is derived from an EMBL/GenBank/DDBJ whole genome shotgun (WGS) entry which is preliminary data.</text>
</comment>
<evidence type="ECO:0000256" key="1">
    <source>
        <dbReference type="SAM" id="SignalP"/>
    </source>
</evidence>
<evidence type="ECO:0000259" key="2">
    <source>
        <dbReference type="Pfam" id="PF00656"/>
    </source>
</evidence>
<name>A0A9D2K9X0_9BACT</name>
<dbReference type="Pfam" id="PF00656">
    <property type="entry name" value="Peptidase_C14"/>
    <property type="match status" value="1"/>
</dbReference>